<keyword evidence="7" id="KW-0238">DNA-binding</keyword>
<keyword evidence="4 10" id="KW-0863">Zinc-finger</keyword>
<evidence type="ECO:0000256" key="5">
    <source>
        <dbReference type="ARBA" id="ARBA00022833"/>
    </source>
</evidence>
<keyword evidence="8" id="KW-0804">Transcription</keyword>
<evidence type="ECO:0000313" key="12">
    <source>
        <dbReference type="Proteomes" id="UP000694924"/>
    </source>
</evidence>
<dbReference type="InterPro" id="IPR013087">
    <property type="entry name" value="Znf_C2H2_type"/>
</dbReference>
<dbReference type="Pfam" id="PF00096">
    <property type="entry name" value="zf-C2H2"/>
    <property type="match status" value="2"/>
</dbReference>
<dbReference type="InterPro" id="IPR050331">
    <property type="entry name" value="Zinc_finger"/>
</dbReference>
<evidence type="ECO:0000256" key="10">
    <source>
        <dbReference type="PROSITE-ProRule" id="PRU00042"/>
    </source>
</evidence>
<evidence type="ECO:0000313" key="13">
    <source>
        <dbReference type="RefSeq" id="XP_015178739.1"/>
    </source>
</evidence>
<dbReference type="SUPFAM" id="SSF57667">
    <property type="entry name" value="beta-beta-alpha zinc fingers"/>
    <property type="match status" value="1"/>
</dbReference>
<evidence type="ECO:0000256" key="2">
    <source>
        <dbReference type="ARBA" id="ARBA00022723"/>
    </source>
</evidence>
<dbReference type="PROSITE" id="PS00028">
    <property type="entry name" value="ZINC_FINGER_C2H2_1"/>
    <property type="match status" value="2"/>
</dbReference>
<protein>
    <submittedName>
        <fullName evidence="13">PR domain zinc finger protein 13</fullName>
    </submittedName>
</protein>
<evidence type="ECO:0000256" key="6">
    <source>
        <dbReference type="ARBA" id="ARBA00023015"/>
    </source>
</evidence>
<evidence type="ECO:0000259" key="11">
    <source>
        <dbReference type="PROSITE" id="PS50157"/>
    </source>
</evidence>
<dbReference type="InterPro" id="IPR046341">
    <property type="entry name" value="SET_dom_sf"/>
</dbReference>
<reference evidence="13" key="1">
    <citation type="submission" date="2025-08" db="UniProtKB">
        <authorList>
            <consortium name="RefSeq"/>
        </authorList>
    </citation>
    <scope>IDENTIFICATION</scope>
    <source>
        <tissue evidence="13">Whole body</tissue>
    </source>
</reference>
<dbReference type="Proteomes" id="UP000694924">
    <property type="component" value="Unplaced"/>
</dbReference>
<evidence type="ECO:0000256" key="9">
    <source>
        <dbReference type="ARBA" id="ARBA00023242"/>
    </source>
</evidence>
<sequence length="408" mass="46431">MCTPDEINSTMIRFYRFSDPSSLNNRGPIVKATSFIKKDATSDIIDLNKLSQTCMYTVNCVEIIESEGRLHSTNKRINANFWLKIVNLAVDCQTYNIILIPSEKGVVIKAIRDIAPDEILFLWFSENLLIILNMPFLTLKNIQRQDRYICDTCYTVYEHPNPLKIHMFLDCDRLDHDHLWNVLVREFASLQYLHHPRPFLFQLNGPINAISPDPIDTSNLHLYSNPSPTLSNQLSSSSSSQPSSISPQSLSSIYPNGHNISHRLSAFKPYGKAKKLRSVSNVCPSVANTTGLTLRSNLSTDPADIENYASNIGKSINGYICVYCSKVYSRKTHTGYKPLICSYCKRSFGDPSNLNKHVRLHRDSSNSPYKCDICGKVLVRKRDLERHIKTKHENNNRHTDISNEGLEF</sequence>
<dbReference type="PANTHER" id="PTHR16515">
    <property type="entry name" value="PR DOMAIN ZINC FINGER PROTEIN"/>
    <property type="match status" value="1"/>
</dbReference>
<accession>A0ABM1IEV2</accession>
<keyword evidence="5" id="KW-0862">Zinc</keyword>
<dbReference type="SMART" id="SM00355">
    <property type="entry name" value="ZnF_C2H2"/>
    <property type="match status" value="3"/>
</dbReference>
<feature type="domain" description="C2H2-type" evidence="11">
    <location>
        <begin position="339"/>
        <end position="366"/>
    </location>
</feature>
<dbReference type="InterPro" id="IPR036236">
    <property type="entry name" value="Znf_C2H2_sf"/>
</dbReference>
<keyword evidence="2" id="KW-0479">Metal-binding</keyword>
<gene>
    <name evidence="13" type="primary">LOC107067600</name>
</gene>
<evidence type="ECO:0000256" key="8">
    <source>
        <dbReference type="ARBA" id="ARBA00023163"/>
    </source>
</evidence>
<evidence type="ECO:0000256" key="1">
    <source>
        <dbReference type="ARBA" id="ARBA00004123"/>
    </source>
</evidence>
<keyword evidence="9" id="KW-0539">Nucleus</keyword>
<dbReference type="Gene3D" id="3.30.160.60">
    <property type="entry name" value="Classic Zinc Finger"/>
    <property type="match status" value="2"/>
</dbReference>
<name>A0ABM1IEV2_POLDO</name>
<organism evidence="12 13">
    <name type="scientific">Polistes dominula</name>
    <name type="common">European paper wasp</name>
    <name type="synonym">Vespa dominula</name>
    <dbReference type="NCBI Taxonomy" id="743375"/>
    <lineage>
        <taxon>Eukaryota</taxon>
        <taxon>Metazoa</taxon>
        <taxon>Ecdysozoa</taxon>
        <taxon>Arthropoda</taxon>
        <taxon>Hexapoda</taxon>
        <taxon>Insecta</taxon>
        <taxon>Pterygota</taxon>
        <taxon>Neoptera</taxon>
        <taxon>Endopterygota</taxon>
        <taxon>Hymenoptera</taxon>
        <taxon>Apocrita</taxon>
        <taxon>Aculeata</taxon>
        <taxon>Vespoidea</taxon>
        <taxon>Vespidae</taxon>
        <taxon>Polistinae</taxon>
        <taxon>Polistini</taxon>
        <taxon>Polistes</taxon>
    </lineage>
</organism>
<evidence type="ECO:0000256" key="7">
    <source>
        <dbReference type="ARBA" id="ARBA00023125"/>
    </source>
</evidence>
<keyword evidence="3" id="KW-0677">Repeat</keyword>
<evidence type="ECO:0000256" key="4">
    <source>
        <dbReference type="ARBA" id="ARBA00022771"/>
    </source>
</evidence>
<feature type="domain" description="C2H2-type" evidence="11">
    <location>
        <begin position="369"/>
        <end position="397"/>
    </location>
</feature>
<dbReference type="RefSeq" id="XP_015178739.1">
    <property type="nucleotide sequence ID" value="XM_015323253.1"/>
</dbReference>
<evidence type="ECO:0000256" key="3">
    <source>
        <dbReference type="ARBA" id="ARBA00022737"/>
    </source>
</evidence>
<dbReference type="PROSITE" id="PS50157">
    <property type="entry name" value="ZINC_FINGER_C2H2_2"/>
    <property type="match status" value="2"/>
</dbReference>
<proteinExistence type="predicted"/>
<keyword evidence="6" id="KW-0805">Transcription regulation</keyword>
<comment type="subcellular location">
    <subcellularLocation>
        <location evidence="1">Nucleus</location>
    </subcellularLocation>
</comment>
<dbReference type="Gene3D" id="2.170.270.10">
    <property type="entry name" value="SET domain"/>
    <property type="match status" value="1"/>
</dbReference>
<dbReference type="PANTHER" id="PTHR16515:SF49">
    <property type="entry name" value="GASTRULA ZINC FINGER PROTEIN XLCGF49.1-LIKE-RELATED"/>
    <property type="match status" value="1"/>
</dbReference>
<dbReference type="GeneID" id="107067600"/>
<keyword evidence="12" id="KW-1185">Reference proteome</keyword>